<dbReference type="AlphaFoldDB" id="E1TIP8"/>
<dbReference type="Gene3D" id="1.10.1740.10">
    <property type="match status" value="1"/>
</dbReference>
<dbReference type="SUPFAM" id="SSF88659">
    <property type="entry name" value="Sigma3 and sigma4 domains of RNA polymerase sigma factors"/>
    <property type="match status" value="1"/>
</dbReference>
<gene>
    <name evidence="7" type="ordered locus">BC1003_6061</name>
</gene>
<keyword evidence="3" id="KW-0731">Sigma factor</keyword>
<dbReference type="KEGG" id="bgf:BC1003_6061"/>
<dbReference type="SUPFAM" id="SSF88946">
    <property type="entry name" value="Sigma2 domain of RNA polymerase sigma factors"/>
    <property type="match status" value="1"/>
</dbReference>
<evidence type="ECO:0000259" key="6">
    <source>
        <dbReference type="Pfam" id="PF08281"/>
    </source>
</evidence>
<feature type="domain" description="RNA polymerase sigma-70 region 2" evidence="5">
    <location>
        <begin position="33"/>
        <end position="96"/>
    </location>
</feature>
<accession>E1TIP8</accession>
<dbReference type="InterPro" id="IPR013324">
    <property type="entry name" value="RNA_pol_sigma_r3/r4-like"/>
</dbReference>
<keyword evidence="4" id="KW-0804">Transcription</keyword>
<evidence type="ECO:0000256" key="4">
    <source>
        <dbReference type="ARBA" id="ARBA00023163"/>
    </source>
</evidence>
<dbReference type="GO" id="GO:0006352">
    <property type="term" value="P:DNA-templated transcription initiation"/>
    <property type="evidence" value="ECO:0007669"/>
    <property type="project" value="InterPro"/>
</dbReference>
<dbReference type="Gene3D" id="1.10.10.10">
    <property type="entry name" value="Winged helix-like DNA-binding domain superfamily/Winged helix DNA-binding domain"/>
    <property type="match status" value="1"/>
</dbReference>
<keyword evidence="2" id="KW-0805">Transcription regulation</keyword>
<dbReference type="Pfam" id="PF04542">
    <property type="entry name" value="Sigma70_r2"/>
    <property type="match status" value="1"/>
</dbReference>
<evidence type="ECO:0000259" key="5">
    <source>
        <dbReference type="Pfam" id="PF04542"/>
    </source>
</evidence>
<dbReference type="EMBL" id="CP002218">
    <property type="protein sequence ID" value="ADN61957.1"/>
    <property type="molecule type" value="Genomic_DNA"/>
</dbReference>
<protein>
    <submittedName>
        <fullName evidence="7">RNA polymerase, sigma-24 subunit, ECF subfamily</fullName>
    </submittedName>
</protein>
<dbReference type="InterPro" id="IPR013249">
    <property type="entry name" value="RNA_pol_sigma70_r4_t2"/>
</dbReference>
<dbReference type="InterPro" id="IPR036388">
    <property type="entry name" value="WH-like_DNA-bd_sf"/>
</dbReference>
<reference evidence="7" key="1">
    <citation type="submission" date="2010-09" db="EMBL/GenBank/DDBJ databases">
        <title>Complete sequence of chromosome2 of Burkholderia sp. CCGE1003.</title>
        <authorList>
            <consortium name="US DOE Joint Genome Institute"/>
            <person name="Lucas S."/>
            <person name="Copeland A."/>
            <person name="Lapidus A."/>
            <person name="Cheng J.-F."/>
            <person name="Bruce D."/>
            <person name="Goodwin L."/>
            <person name="Pitluck S."/>
            <person name="Daligault H."/>
            <person name="Davenport K."/>
            <person name="Detter J.C."/>
            <person name="Han C."/>
            <person name="Tapia R."/>
            <person name="Land M."/>
            <person name="Hauser L."/>
            <person name="Jeffries C."/>
            <person name="Kyrpides N."/>
            <person name="Ivanova N."/>
            <person name="Ovchinnikova G."/>
            <person name="Martinez-Romero E."/>
            <person name="Rogel M.A."/>
            <person name="Auchtung J."/>
            <person name="Tiedje J.M."/>
            <person name="Woyke T."/>
        </authorList>
    </citation>
    <scope>NUCLEOTIDE SEQUENCE</scope>
    <source>
        <strain evidence="7">CCGE1003</strain>
    </source>
</reference>
<dbReference type="InterPro" id="IPR013325">
    <property type="entry name" value="RNA_pol_sigma_r2"/>
</dbReference>
<dbReference type="Pfam" id="PF08281">
    <property type="entry name" value="Sigma70_r4_2"/>
    <property type="match status" value="1"/>
</dbReference>
<evidence type="ECO:0000256" key="3">
    <source>
        <dbReference type="ARBA" id="ARBA00023082"/>
    </source>
</evidence>
<dbReference type="GO" id="GO:0003677">
    <property type="term" value="F:DNA binding"/>
    <property type="evidence" value="ECO:0007669"/>
    <property type="project" value="InterPro"/>
</dbReference>
<dbReference type="CDD" id="cd06171">
    <property type="entry name" value="Sigma70_r4"/>
    <property type="match status" value="1"/>
</dbReference>
<dbReference type="PANTHER" id="PTHR43133:SF63">
    <property type="entry name" value="RNA POLYMERASE SIGMA FACTOR FECI-RELATED"/>
    <property type="match status" value="1"/>
</dbReference>
<sequence length="183" mass="20045">MSKVSNTLLPAAKLLLGEEPARSRAAWLADEFRSSYGWLKSKLHRRLGSATDAEDLASSSFAELAALEDLGTVREPRALLTVIAQRLTYELWRRRDLERAYLDCLASQDEPVAPSAESIVEVSQALALIDQALDGLSSKAKSAFIYSQIDGLTYAEIASLLGVSSSMVRKYIAQALTRCYMIG</sequence>
<name>E1TIP8_BURSG</name>
<dbReference type="PANTHER" id="PTHR43133">
    <property type="entry name" value="RNA POLYMERASE ECF-TYPE SIGMA FACTO"/>
    <property type="match status" value="1"/>
</dbReference>
<dbReference type="NCBIfam" id="TIGR02937">
    <property type="entry name" value="sigma70-ECF"/>
    <property type="match status" value="1"/>
</dbReference>
<dbReference type="HOGENOM" id="CLU_047691_12_1_4"/>
<dbReference type="STRING" id="640512.BC1003_6061"/>
<feature type="domain" description="RNA polymerase sigma factor 70 region 4 type 2" evidence="6">
    <location>
        <begin position="128"/>
        <end position="179"/>
    </location>
</feature>
<organism evidence="7">
    <name type="scientific">Burkholderia sp. (strain CCGE1003)</name>
    <dbReference type="NCBI Taxonomy" id="640512"/>
    <lineage>
        <taxon>Bacteria</taxon>
        <taxon>Pseudomonadati</taxon>
        <taxon>Pseudomonadota</taxon>
        <taxon>Betaproteobacteria</taxon>
        <taxon>Burkholderiales</taxon>
        <taxon>Burkholderiaceae</taxon>
        <taxon>Burkholderia</taxon>
    </lineage>
</organism>
<dbReference type="InterPro" id="IPR007627">
    <property type="entry name" value="RNA_pol_sigma70_r2"/>
</dbReference>
<dbReference type="InterPro" id="IPR039425">
    <property type="entry name" value="RNA_pol_sigma-70-like"/>
</dbReference>
<dbReference type="eggNOG" id="COG1595">
    <property type="taxonomic scope" value="Bacteria"/>
</dbReference>
<proteinExistence type="inferred from homology"/>
<dbReference type="GO" id="GO:0016987">
    <property type="term" value="F:sigma factor activity"/>
    <property type="evidence" value="ECO:0007669"/>
    <property type="project" value="UniProtKB-KW"/>
</dbReference>
<evidence type="ECO:0000256" key="2">
    <source>
        <dbReference type="ARBA" id="ARBA00023015"/>
    </source>
</evidence>
<dbReference type="NCBIfam" id="NF008889">
    <property type="entry name" value="PRK11924.1-1"/>
    <property type="match status" value="1"/>
</dbReference>
<evidence type="ECO:0000313" key="7">
    <source>
        <dbReference type="EMBL" id="ADN61957.1"/>
    </source>
</evidence>
<evidence type="ECO:0000256" key="1">
    <source>
        <dbReference type="ARBA" id="ARBA00010641"/>
    </source>
</evidence>
<dbReference type="OrthoDB" id="8654550at2"/>
<comment type="similarity">
    <text evidence="1">Belongs to the sigma-70 factor family. ECF subfamily.</text>
</comment>
<dbReference type="InterPro" id="IPR014284">
    <property type="entry name" value="RNA_pol_sigma-70_dom"/>
</dbReference>